<evidence type="ECO:0000313" key="1">
    <source>
        <dbReference type="EMBL" id="AIR93623.1"/>
    </source>
</evidence>
<organism evidence="1 2">
    <name type="scientific">Prochlorococcus phage P-TIM68</name>
    <dbReference type="NCBI Taxonomy" id="1542477"/>
    <lineage>
        <taxon>Viruses</taxon>
        <taxon>Duplodnaviria</taxon>
        <taxon>Heunggongvirae</taxon>
        <taxon>Uroviricota</taxon>
        <taxon>Caudoviricetes</taxon>
        <taxon>Pantevenvirales</taxon>
        <taxon>Kyanoviridae</taxon>
        <taxon>Haifavirus</taxon>
        <taxon>Haifavirus tim68</taxon>
    </lineage>
</organism>
<protein>
    <submittedName>
        <fullName evidence="1">Uncharacterized protein</fullName>
    </submittedName>
</protein>
<dbReference type="Proteomes" id="UP000207741">
    <property type="component" value="Segment"/>
</dbReference>
<sequence length="67" mass="7937">METNFQEQEDYKVALQVLELIEDTVSYYCDENMVSGEKVWHMINALSETKVCQFPYDSDYEEAELED</sequence>
<reference evidence="2" key="1">
    <citation type="submission" date="2014-08" db="EMBL/GenBank/DDBJ databases">
        <authorList>
            <person name="Edwards T."/>
        </authorList>
    </citation>
    <scope>NUCLEOTIDE SEQUENCE [LARGE SCALE GENOMIC DNA]</scope>
</reference>
<keyword evidence="2" id="KW-1185">Reference proteome</keyword>
<dbReference type="GeneID" id="26640134"/>
<evidence type="ECO:0000313" key="2">
    <source>
        <dbReference type="Proteomes" id="UP000207741"/>
    </source>
</evidence>
<dbReference type="KEGG" id="vg:26640134"/>
<proteinExistence type="predicted"/>
<name>A0A0K0KW45_9CAUD</name>
<dbReference type="EMBL" id="KM359505">
    <property type="protein sequence ID" value="AIR93623.1"/>
    <property type="molecule type" value="Genomic_DNA"/>
</dbReference>
<accession>A0A0K0KW45</accession>
<dbReference type="OrthoDB" id="41030at10239"/>
<dbReference type="RefSeq" id="YP_009213590.1">
    <property type="nucleotide sequence ID" value="NC_028955.1"/>
</dbReference>